<dbReference type="EMBL" id="BOMH01000003">
    <property type="protein sequence ID" value="GID62650.1"/>
    <property type="molecule type" value="Genomic_DNA"/>
</dbReference>
<name>A0A919IIQ1_9ACTN</name>
<keyword evidence="3" id="KW-1185">Reference proteome</keyword>
<gene>
    <name evidence="2" type="ORF">Acy02nite_05310</name>
</gene>
<protein>
    <submittedName>
        <fullName evidence="2">GCN5 family N-acetyltransferase</fullName>
    </submittedName>
</protein>
<accession>A0A919IIQ1</accession>
<comment type="caution">
    <text evidence="2">The sequence shown here is derived from an EMBL/GenBank/DDBJ whole genome shotgun (WGS) entry which is preliminary data.</text>
</comment>
<evidence type="ECO:0000259" key="1">
    <source>
        <dbReference type="PROSITE" id="PS51186"/>
    </source>
</evidence>
<evidence type="ECO:0000313" key="3">
    <source>
        <dbReference type="Proteomes" id="UP000619479"/>
    </source>
</evidence>
<dbReference type="GO" id="GO:0016747">
    <property type="term" value="F:acyltransferase activity, transferring groups other than amino-acyl groups"/>
    <property type="evidence" value="ECO:0007669"/>
    <property type="project" value="InterPro"/>
</dbReference>
<dbReference type="SUPFAM" id="SSF55729">
    <property type="entry name" value="Acyl-CoA N-acyltransferases (Nat)"/>
    <property type="match status" value="1"/>
</dbReference>
<dbReference type="InterPro" id="IPR016181">
    <property type="entry name" value="Acyl_CoA_acyltransferase"/>
</dbReference>
<organism evidence="2 3">
    <name type="scientific">Actinoplanes cyaneus</name>
    <dbReference type="NCBI Taxonomy" id="52696"/>
    <lineage>
        <taxon>Bacteria</taxon>
        <taxon>Bacillati</taxon>
        <taxon>Actinomycetota</taxon>
        <taxon>Actinomycetes</taxon>
        <taxon>Micromonosporales</taxon>
        <taxon>Micromonosporaceae</taxon>
        <taxon>Actinoplanes</taxon>
    </lineage>
</organism>
<evidence type="ECO:0000313" key="2">
    <source>
        <dbReference type="EMBL" id="GID62650.1"/>
    </source>
</evidence>
<reference evidence="2" key="1">
    <citation type="submission" date="2021-01" db="EMBL/GenBank/DDBJ databases">
        <title>Whole genome shotgun sequence of Actinoplanes cyaneus NBRC 14990.</title>
        <authorList>
            <person name="Komaki H."/>
            <person name="Tamura T."/>
        </authorList>
    </citation>
    <scope>NUCLEOTIDE SEQUENCE</scope>
    <source>
        <strain evidence="2">NBRC 14990</strain>
    </source>
</reference>
<sequence>MGDSTEWTDIRRGGPDDVTAVMALLDGAVAWLTARGRTGQWGSEPLSDSRRLTTLISGIAADGGLHLAVRGDAVIGALGVGQPPEYVSPAAEPELYIVLLVTDRDHAGEGLGRRLLAYARRLAVASGAGVMRVDCYGGGDRALVGYYERQGFTATQSFTVPQGDTTWPGQVLEQRLG</sequence>
<dbReference type="Gene3D" id="3.40.630.30">
    <property type="match status" value="1"/>
</dbReference>
<dbReference type="InterPro" id="IPR000182">
    <property type="entry name" value="GNAT_dom"/>
</dbReference>
<dbReference type="AlphaFoldDB" id="A0A919IIQ1"/>
<dbReference type="CDD" id="cd04301">
    <property type="entry name" value="NAT_SF"/>
    <property type="match status" value="1"/>
</dbReference>
<dbReference type="Pfam" id="PF00583">
    <property type="entry name" value="Acetyltransf_1"/>
    <property type="match status" value="1"/>
</dbReference>
<dbReference type="PROSITE" id="PS51186">
    <property type="entry name" value="GNAT"/>
    <property type="match status" value="1"/>
</dbReference>
<dbReference type="Proteomes" id="UP000619479">
    <property type="component" value="Unassembled WGS sequence"/>
</dbReference>
<dbReference type="RefSeq" id="WP_203738136.1">
    <property type="nucleotide sequence ID" value="NZ_BAAAUC010000029.1"/>
</dbReference>
<feature type="domain" description="N-acetyltransferase" evidence="1">
    <location>
        <begin position="8"/>
        <end position="173"/>
    </location>
</feature>
<proteinExistence type="predicted"/>